<evidence type="ECO:0000313" key="1">
    <source>
        <dbReference type="EMBL" id="MDE4168204.1"/>
    </source>
</evidence>
<name>A0ABD4XG72_9RHOB</name>
<dbReference type="AlphaFoldDB" id="A0ABD4XG72"/>
<evidence type="ECO:0000313" key="2">
    <source>
        <dbReference type="Proteomes" id="UP001218364"/>
    </source>
</evidence>
<dbReference type="RefSeq" id="WP_274831050.1">
    <property type="nucleotide sequence ID" value="NZ_JARCJE010000004.1"/>
</dbReference>
<dbReference type="Proteomes" id="UP001218364">
    <property type="component" value="Unassembled WGS sequence"/>
</dbReference>
<sequence>MTQSAKPTFPLTIHAHWRETAASKGFDILQRITDRYHLLLRCRSCEATHMSKLYVLMNNQPLCPHCIEARWREEASAAGLTWLGRDPDDRHVGVYQAPCGHELRRQFVLIRRIAADDCAHRCEHCHRDKEKKEALAQGWTLIGPAKDRGPNYRRYRHSCGHVQEVARVNMRSGRFNCEACGEGWASAPSYIYCMRFELPNMAPLVKLGFSRNPESRLHYQLKRSPDLRAQILRSVPVQSGHTALCLEKTMHATLKRDHVESIIPPGHYSQWLRVKSEIYSSDLQSIILGMLDALPPVEV</sequence>
<reference evidence="1 2" key="1">
    <citation type="submission" date="2023-02" db="EMBL/GenBank/DDBJ databases">
        <title>Population genomics of bacteria associated with diatom.</title>
        <authorList>
            <person name="Xie J."/>
            <person name="Wang H."/>
        </authorList>
    </citation>
    <scope>NUCLEOTIDE SEQUENCE [LARGE SCALE GENOMIC DNA]</scope>
    <source>
        <strain evidence="1 2">PT47_8</strain>
    </source>
</reference>
<protein>
    <submittedName>
        <fullName evidence="1">GIY-YIG nuclease family protein</fullName>
    </submittedName>
</protein>
<comment type="caution">
    <text evidence="1">The sequence shown here is derived from an EMBL/GenBank/DDBJ whole genome shotgun (WGS) entry which is preliminary data.</text>
</comment>
<dbReference type="EMBL" id="JARCJK010000027">
    <property type="protein sequence ID" value="MDE4168204.1"/>
    <property type="molecule type" value="Genomic_DNA"/>
</dbReference>
<gene>
    <name evidence="1" type="ORF">PXK24_21200</name>
</gene>
<accession>A0ABD4XG72</accession>
<proteinExistence type="predicted"/>
<organism evidence="1 2">
    <name type="scientific">Phaeobacter gallaeciensis</name>
    <dbReference type="NCBI Taxonomy" id="60890"/>
    <lineage>
        <taxon>Bacteria</taxon>
        <taxon>Pseudomonadati</taxon>
        <taxon>Pseudomonadota</taxon>
        <taxon>Alphaproteobacteria</taxon>
        <taxon>Rhodobacterales</taxon>
        <taxon>Roseobacteraceae</taxon>
        <taxon>Phaeobacter</taxon>
    </lineage>
</organism>